<reference evidence="2 3" key="1">
    <citation type="journal article" date="2018" name="MBio">
        <title>Comparative Genomics Reveals the Core Gene Toolbox for the Fungus-Insect Symbiosis.</title>
        <authorList>
            <person name="Wang Y."/>
            <person name="Stata M."/>
            <person name="Wang W."/>
            <person name="Stajich J.E."/>
            <person name="White M.M."/>
            <person name="Moncalvo J.M."/>
        </authorList>
    </citation>
    <scope>NUCLEOTIDE SEQUENCE [LARGE SCALE GENOMIC DNA]</scope>
    <source>
        <strain evidence="2 3">AUS-126-30</strain>
    </source>
</reference>
<organism evidence="2 3">
    <name type="scientific">Smittium angustum</name>
    <dbReference type="NCBI Taxonomy" id="133377"/>
    <lineage>
        <taxon>Eukaryota</taxon>
        <taxon>Fungi</taxon>
        <taxon>Fungi incertae sedis</taxon>
        <taxon>Zoopagomycota</taxon>
        <taxon>Kickxellomycotina</taxon>
        <taxon>Harpellomycetes</taxon>
        <taxon>Harpellales</taxon>
        <taxon>Legeriomycetaceae</taxon>
        <taxon>Smittium</taxon>
    </lineage>
</organism>
<evidence type="ECO:0000256" key="1">
    <source>
        <dbReference type="SAM" id="MobiDB-lite"/>
    </source>
</evidence>
<protein>
    <recommendedName>
        <fullName evidence="4">OB domain-containing protein</fullName>
    </recommendedName>
</protein>
<dbReference type="InterPro" id="IPR012340">
    <property type="entry name" value="NA-bd_OB-fold"/>
</dbReference>
<evidence type="ECO:0000313" key="2">
    <source>
        <dbReference type="EMBL" id="PVZ97761.1"/>
    </source>
</evidence>
<sequence length="273" mass="31269">MESKTINFNSGVLLLINHLNNSKLVHKENKEENQESPILWKLELEKVILNYEPHSESHTKYEIDYSNSSRLFFCKVRVCGIVVNAENSEINGILSTVFTIDDGTGLIRCIHRNEDPNKTLNKSLQNNGSIGISKNIASDEIRWSDLKKENTAYKILNYQKRFGKITDIVGKVAEVYGSMIESKDFGNGNRDRDKNDTKFIIIENISIGTDYEKMWVRTIESYDLYSSVYFNGLLSEYEVSEKAYMNSSSYERMMDSSNNSCETEDSALENSHS</sequence>
<name>A0A2U1IY72_SMIAN</name>
<dbReference type="AlphaFoldDB" id="A0A2U1IY72"/>
<dbReference type="Gene3D" id="2.40.50.140">
    <property type="entry name" value="Nucleic acid-binding proteins"/>
    <property type="match status" value="1"/>
</dbReference>
<comment type="caution">
    <text evidence="2">The sequence shown here is derived from an EMBL/GenBank/DDBJ whole genome shotgun (WGS) entry which is preliminary data.</text>
</comment>
<dbReference type="Proteomes" id="UP000245591">
    <property type="component" value="Unassembled WGS sequence"/>
</dbReference>
<proteinExistence type="predicted"/>
<evidence type="ECO:0008006" key="4">
    <source>
        <dbReference type="Google" id="ProtNLM"/>
    </source>
</evidence>
<accession>A0A2U1IY72</accession>
<evidence type="ECO:0000313" key="3">
    <source>
        <dbReference type="Proteomes" id="UP000245591"/>
    </source>
</evidence>
<dbReference type="EMBL" id="MBFU01000742">
    <property type="protein sequence ID" value="PVZ97761.1"/>
    <property type="molecule type" value="Genomic_DNA"/>
</dbReference>
<gene>
    <name evidence="2" type="ORF">BB558_006273</name>
</gene>
<feature type="region of interest" description="Disordered" evidence="1">
    <location>
        <begin position="254"/>
        <end position="273"/>
    </location>
</feature>
<keyword evidence="3" id="KW-1185">Reference proteome</keyword>